<reference evidence="6 7" key="1">
    <citation type="submission" date="2024-04" db="EMBL/GenBank/DDBJ databases">
        <title>Novel species of the genus Ideonella isolated from streams.</title>
        <authorList>
            <person name="Lu H."/>
        </authorList>
    </citation>
    <scope>NUCLEOTIDE SEQUENCE [LARGE SCALE GENOMIC DNA]</scope>
    <source>
        <strain evidence="6 7">BYS139W</strain>
    </source>
</reference>
<keyword evidence="7" id="KW-1185">Reference proteome</keyword>
<feature type="domain" description="Phosphotyrosine protein phosphatase I" evidence="5">
    <location>
        <begin position="1"/>
        <end position="152"/>
    </location>
</feature>
<sequence length="163" mass="17686">MRVLMICMGNICRSPMAEAVLRQRLQAAGLDAVVAVESAGTTSSHRGEPPDARAVARAEARGYDLQGQRARGLREVDPSTIDLVLCMDRRNLESLQDRWPQDRLDRVALLLSALPGEPAGGAEVPDPYYGTEAGFDRTLTLIESGCDAWMPRIEALARAAVPD</sequence>
<organism evidence="6 7">
    <name type="scientific">Pseudaquabacterium rugosum</name>
    <dbReference type="NCBI Taxonomy" id="2984194"/>
    <lineage>
        <taxon>Bacteria</taxon>
        <taxon>Pseudomonadati</taxon>
        <taxon>Pseudomonadota</taxon>
        <taxon>Betaproteobacteria</taxon>
        <taxon>Burkholderiales</taxon>
        <taxon>Sphaerotilaceae</taxon>
        <taxon>Pseudaquabacterium</taxon>
    </lineage>
</organism>
<evidence type="ECO:0000259" key="5">
    <source>
        <dbReference type="SMART" id="SM00226"/>
    </source>
</evidence>
<dbReference type="RefSeq" id="WP_341375661.1">
    <property type="nucleotide sequence ID" value="NZ_JBBUTF010000017.1"/>
</dbReference>
<evidence type="ECO:0000256" key="3">
    <source>
        <dbReference type="ARBA" id="ARBA00022801"/>
    </source>
</evidence>
<accession>A0ABU9BD84</accession>
<dbReference type="PANTHER" id="PTHR11717:SF7">
    <property type="entry name" value="LOW MOLECULAR WEIGHT PHOSPHOTYROSINE PROTEIN PHOSPHATASE"/>
    <property type="match status" value="1"/>
</dbReference>
<evidence type="ECO:0000313" key="7">
    <source>
        <dbReference type="Proteomes" id="UP001368500"/>
    </source>
</evidence>
<comment type="similarity">
    <text evidence="1">Belongs to the low molecular weight phosphotyrosine protein phosphatase family.</text>
</comment>
<protein>
    <recommendedName>
        <fullName evidence="2">protein-tyrosine-phosphatase</fullName>
        <ecNumber evidence="2">3.1.3.48</ecNumber>
    </recommendedName>
</protein>
<proteinExistence type="inferred from homology"/>
<dbReference type="Pfam" id="PF01451">
    <property type="entry name" value="LMWPc"/>
    <property type="match status" value="1"/>
</dbReference>
<keyword evidence="4" id="KW-0904">Protein phosphatase</keyword>
<dbReference type="EC" id="3.1.3.48" evidence="2"/>
<dbReference type="SUPFAM" id="SSF52788">
    <property type="entry name" value="Phosphotyrosine protein phosphatases I"/>
    <property type="match status" value="1"/>
</dbReference>
<dbReference type="PRINTS" id="PR00719">
    <property type="entry name" value="LMWPTPASE"/>
</dbReference>
<comment type="caution">
    <text evidence="6">The sequence shown here is derived from an EMBL/GenBank/DDBJ whole genome shotgun (WGS) entry which is preliminary data.</text>
</comment>
<dbReference type="SMART" id="SM00226">
    <property type="entry name" value="LMWPc"/>
    <property type="match status" value="1"/>
</dbReference>
<dbReference type="InterPro" id="IPR050438">
    <property type="entry name" value="LMW_PTPase"/>
</dbReference>
<dbReference type="EMBL" id="JBBUTF010000017">
    <property type="protein sequence ID" value="MEK8027881.1"/>
    <property type="molecule type" value="Genomic_DNA"/>
</dbReference>
<name>A0ABU9BD84_9BURK</name>
<evidence type="ECO:0000256" key="1">
    <source>
        <dbReference type="ARBA" id="ARBA00011063"/>
    </source>
</evidence>
<dbReference type="Proteomes" id="UP001368500">
    <property type="component" value="Unassembled WGS sequence"/>
</dbReference>
<evidence type="ECO:0000256" key="4">
    <source>
        <dbReference type="ARBA" id="ARBA00022912"/>
    </source>
</evidence>
<dbReference type="PANTHER" id="PTHR11717">
    <property type="entry name" value="LOW MOLECULAR WEIGHT PROTEIN TYROSINE PHOSPHATASE"/>
    <property type="match status" value="1"/>
</dbReference>
<dbReference type="InterPro" id="IPR036196">
    <property type="entry name" value="Ptyr_pPase_sf"/>
</dbReference>
<dbReference type="InterPro" id="IPR017867">
    <property type="entry name" value="Tyr_phospatase_low_mol_wt"/>
</dbReference>
<evidence type="ECO:0000256" key="2">
    <source>
        <dbReference type="ARBA" id="ARBA00013064"/>
    </source>
</evidence>
<keyword evidence="3 6" id="KW-0378">Hydrolase</keyword>
<gene>
    <name evidence="6" type="ORF">AACH11_18125</name>
</gene>
<dbReference type="GO" id="GO:0004725">
    <property type="term" value="F:protein tyrosine phosphatase activity"/>
    <property type="evidence" value="ECO:0007669"/>
    <property type="project" value="UniProtKB-EC"/>
</dbReference>
<dbReference type="Gene3D" id="3.40.50.2300">
    <property type="match status" value="1"/>
</dbReference>
<dbReference type="InterPro" id="IPR023485">
    <property type="entry name" value="Ptyr_pPase"/>
</dbReference>
<dbReference type="CDD" id="cd16343">
    <property type="entry name" value="LMWPTP"/>
    <property type="match status" value="1"/>
</dbReference>
<evidence type="ECO:0000313" key="6">
    <source>
        <dbReference type="EMBL" id="MEK8027881.1"/>
    </source>
</evidence>